<dbReference type="GO" id="GO:0003950">
    <property type="term" value="F:NAD+ poly-ADP-ribosyltransferase activity"/>
    <property type="evidence" value="ECO:0007669"/>
    <property type="project" value="InterPro"/>
</dbReference>
<dbReference type="InterPro" id="IPR012317">
    <property type="entry name" value="Poly(ADP-ribose)pol_cat_dom"/>
</dbReference>
<dbReference type="GO" id="GO:0016779">
    <property type="term" value="F:nucleotidyltransferase activity"/>
    <property type="evidence" value="ECO:0007669"/>
    <property type="project" value="UniProtKB-KW"/>
</dbReference>
<evidence type="ECO:0000313" key="7">
    <source>
        <dbReference type="EMBL" id="OKP11477.1"/>
    </source>
</evidence>
<keyword evidence="3" id="KW-0548">Nucleotidyltransferase</keyword>
<dbReference type="Pfam" id="PF00644">
    <property type="entry name" value="PARP"/>
    <property type="match status" value="1"/>
</dbReference>
<accession>A0A1Q5UG69</accession>
<dbReference type="InterPro" id="IPR016135">
    <property type="entry name" value="UBQ-conjugating_enzyme/RWD"/>
</dbReference>
<comment type="caution">
    <text evidence="7">The sequence shown here is derived from an EMBL/GenBank/DDBJ whole genome shotgun (WGS) entry which is preliminary data.</text>
</comment>
<dbReference type="Gene3D" id="3.90.228.10">
    <property type="match status" value="1"/>
</dbReference>
<name>A0A1Q5UG69_9EURO</name>
<evidence type="ECO:0000256" key="2">
    <source>
        <dbReference type="ARBA" id="ARBA00022679"/>
    </source>
</evidence>
<dbReference type="STRING" id="1316194.A0A1Q5UG69"/>
<dbReference type="FunFam" id="3.10.110.10:FF:000107">
    <property type="entry name" value="Ubiquitin conjugating enzyme, putative"/>
    <property type="match status" value="1"/>
</dbReference>
<keyword evidence="2" id="KW-0808">Transferase</keyword>
<reference evidence="7 8" key="1">
    <citation type="submission" date="2016-10" db="EMBL/GenBank/DDBJ databases">
        <title>Genome sequence of the ascomycete fungus Penicillium subrubescens.</title>
        <authorList>
            <person name="De Vries R.P."/>
            <person name="Peng M."/>
            <person name="Dilokpimol A."/>
            <person name="Hilden K."/>
            <person name="Makela M.R."/>
            <person name="Grigoriev I."/>
            <person name="Riley R."/>
            <person name="Granchi Z."/>
        </authorList>
    </citation>
    <scope>NUCLEOTIDE SEQUENCE [LARGE SCALE GENOMIC DNA]</scope>
    <source>
        <strain evidence="7 8">CBS 132785</strain>
    </source>
</reference>
<sequence>MPTRHFQRDLNEATTLGQFPHITRVRAGEGDGSISFTYTDTGAGDTFHFEAIVPDPHDYPSTHTFFVYSTSDNVPSEITRAVDEIVPRFEGSSINDVLSTLDCVVSDVIQGCTPQSSEDVDDIAMSSGQEFGDDIELSDWTDDEDSFFASTENPDKVLEKVRRDLRAAKLAGFKVGYHGNPAGLIIVSLAMRIAKMGISEEAMSAWNVRPAEYLVLLIRYSRYQTMEDLYVSGDSKIQMRVGLCDSYKPSFASTTKAFQENFTPRDQSRQSKVEDQDPGPTLRGLFIGTALDKLLNEQYLHIVRLRLKHGFSWTGAETFFHAGQGKFIGPDDASSPEFALQDTWITPAPGFMQTDPVADMNLTPSDISFPLLTKLFLLRHFVKCTEFCLVCHCKTNDSFEALKPYVCSNGLCLFQYMTLGIGPSLEYEIRTQPYVVDMLVSLAYARAKSGRLTDFPIGLGLHVPNMALLDAESTDPYGPHNVVTLSTPHDDWKPSTSYEAKLSGATMELSHKFVPKVKVGTWIVILHPETPVAAKEKTQAPWHCRVQRVGETSGHITLSPPLVRGVQLSEKEVLNRYPVSAPIRYVIYDTNFDVLSEDRRRRTIIMLLATLPNVDSMLAFLGDHESGKLLSSWHEMITPAALDLLRWIVASNRSCILQDGRHADHLVSAMDGYLQFRLVQGAPDKEQRFMEAVNRHALRTKPAWPTIFAWHGSPVHNWHSILREGLHFKAIANGRSFGDGVYLSSHHGTSFHYGGYNAGGSWSQSKLKIQSMISLNEIVNNPAEFVSTNPHYVVNQLDWIQPRYLFVQVGDTSTLLETSRGTVPSAVYEQDPAHQVYGPENKVVQIPISAFSSKRRQGLTASPRKPKPTRKKKRNSKGSPIPMEFDQFDDTASICTDIEDLTILLSDTEKEPDQVSSKKKKVDTVPKTDFIPGTLREASLPLMSPPAYATTPATSLLQRNLRATLKIQENEPLHELGWYVDPSLIKTVYQWIVELHTFDPSIPLTQDLKAANLTSVILELRFPPQFPMDPPFVRVIRPRFLEFAAGGGGHVTAGGAICMELLTNSGWSAVTTMESLLLQVRLAISTKDHPARLAPHGRNYDYSVGEAVAAYTRACRTHGWAIPKDMQALSW</sequence>
<evidence type="ECO:0000313" key="8">
    <source>
        <dbReference type="Proteomes" id="UP000186955"/>
    </source>
</evidence>
<evidence type="ECO:0000259" key="6">
    <source>
        <dbReference type="Pfam" id="PF00644"/>
    </source>
</evidence>
<dbReference type="PANTHER" id="PTHR21328">
    <property type="entry name" value="POLY ADP-RIBOSE POLYMERASE FAMILY, MEMBER PARP"/>
    <property type="match status" value="1"/>
</dbReference>
<proteinExistence type="predicted"/>
<dbReference type="InterPro" id="IPR051838">
    <property type="entry name" value="ARTD_PARP"/>
</dbReference>
<feature type="region of interest" description="Disordered" evidence="5">
    <location>
        <begin position="853"/>
        <end position="883"/>
    </location>
</feature>
<dbReference type="Gene3D" id="3.10.110.10">
    <property type="entry name" value="Ubiquitin Conjugating Enzyme"/>
    <property type="match status" value="1"/>
</dbReference>
<dbReference type="Proteomes" id="UP000186955">
    <property type="component" value="Unassembled WGS sequence"/>
</dbReference>
<dbReference type="OrthoDB" id="109543at2759"/>
<organism evidence="7 8">
    <name type="scientific">Penicillium subrubescens</name>
    <dbReference type="NCBI Taxonomy" id="1316194"/>
    <lineage>
        <taxon>Eukaryota</taxon>
        <taxon>Fungi</taxon>
        <taxon>Dikarya</taxon>
        <taxon>Ascomycota</taxon>
        <taxon>Pezizomycotina</taxon>
        <taxon>Eurotiomycetes</taxon>
        <taxon>Eurotiomycetidae</taxon>
        <taxon>Eurotiales</taxon>
        <taxon>Aspergillaceae</taxon>
        <taxon>Penicillium</taxon>
    </lineage>
</organism>
<keyword evidence="8" id="KW-1185">Reference proteome</keyword>
<evidence type="ECO:0000256" key="4">
    <source>
        <dbReference type="ARBA" id="ARBA00023027"/>
    </source>
</evidence>
<evidence type="ECO:0000256" key="1">
    <source>
        <dbReference type="ARBA" id="ARBA00022676"/>
    </source>
</evidence>
<keyword evidence="4" id="KW-0520">NAD</keyword>
<feature type="compositionally biased region" description="Basic residues" evidence="5">
    <location>
        <begin position="864"/>
        <end position="876"/>
    </location>
</feature>
<dbReference type="SUPFAM" id="SSF56399">
    <property type="entry name" value="ADP-ribosylation"/>
    <property type="match status" value="1"/>
</dbReference>
<keyword evidence="1" id="KW-0328">Glycosyltransferase</keyword>
<dbReference type="EMBL" id="MNBE01000277">
    <property type="protein sequence ID" value="OKP11477.1"/>
    <property type="molecule type" value="Genomic_DNA"/>
</dbReference>
<evidence type="ECO:0000256" key="3">
    <source>
        <dbReference type="ARBA" id="ARBA00022695"/>
    </source>
</evidence>
<dbReference type="SUPFAM" id="SSF54495">
    <property type="entry name" value="UBC-like"/>
    <property type="match status" value="1"/>
</dbReference>
<dbReference type="AlphaFoldDB" id="A0A1Q5UG69"/>
<protein>
    <submittedName>
        <fullName evidence="7">Ubiquitin-conjugating enzyme E2 Q2</fullName>
    </submittedName>
</protein>
<evidence type="ECO:0000256" key="5">
    <source>
        <dbReference type="SAM" id="MobiDB-lite"/>
    </source>
</evidence>
<dbReference type="CDD" id="cd23802">
    <property type="entry name" value="UBCc_UBE2Q"/>
    <property type="match status" value="1"/>
</dbReference>
<gene>
    <name evidence="7" type="ORF">PENSUB_2963</name>
</gene>
<feature type="domain" description="PARP catalytic" evidence="6">
    <location>
        <begin position="706"/>
        <end position="754"/>
    </location>
</feature>